<evidence type="ECO:0000256" key="2">
    <source>
        <dbReference type="ARBA" id="ARBA00007871"/>
    </source>
</evidence>
<feature type="domain" description="HTH dtxR-type" evidence="12">
    <location>
        <begin position="23"/>
        <end position="84"/>
    </location>
</feature>
<dbReference type="PANTHER" id="PTHR33238:SF11">
    <property type="entry name" value="TRANSCRIPTIONAL REGULATOR MNTR"/>
    <property type="match status" value="1"/>
</dbReference>
<dbReference type="PROSITE" id="PS50944">
    <property type="entry name" value="HTH_DTXR"/>
    <property type="match status" value="1"/>
</dbReference>
<dbReference type="InterPro" id="IPR022689">
    <property type="entry name" value="Iron_dep_repressor"/>
</dbReference>
<dbReference type="Gene3D" id="1.10.60.10">
    <property type="entry name" value="Iron dependent repressor, metal binding and dimerisation domain"/>
    <property type="match status" value="1"/>
</dbReference>
<proteinExistence type="inferred from homology"/>
<keyword evidence="6" id="KW-0805">Transcription regulation</keyword>
<dbReference type="NCBIfam" id="NF003025">
    <property type="entry name" value="PRK03902.1"/>
    <property type="match status" value="1"/>
</dbReference>
<dbReference type="GO" id="GO:0003700">
    <property type="term" value="F:DNA-binding transcription factor activity"/>
    <property type="evidence" value="ECO:0007669"/>
    <property type="project" value="InterPro"/>
</dbReference>
<dbReference type="EMBL" id="CAADRN010000175">
    <property type="protein sequence ID" value="VFU14581.1"/>
    <property type="molecule type" value="Genomic_DNA"/>
</dbReference>
<dbReference type="Pfam" id="PF02742">
    <property type="entry name" value="Fe_dep_repr_C"/>
    <property type="match status" value="1"/>
</dbReference>
<dbReference type="InterPro" id="IPR036421">
    <property type="entry name" value="Fe_dep_repressor_sf"/>
</dbReference>
<evidence type="ECO:0000256" key="3">
    <source>
        <dbReference type="ARBA" id="ARBA00011738"/>
    </source>
</evidence>
<evidence type="ECO:0000256" key="6">
    <source>
        <dbReference type="ARBA" id="ARBA00023015"/>
    </source>
</evidence>
<dbReference type="GO" id="GO:0005737">
    <property type="term" value="C:cytoplasm"/>
    <property type="evidence" value="ECO:0007669"/>
    <property type="project" value="UniProtKB-SubCell"/>
</dbReference>
<sequence>MDRDKVKFYTIRGYALLRREDALTPSMEDYLEMAYRLSRDRGFTRIGDLACSLNVQPSSASKMVRKLTEMDYLKYEKYGVIEFTSRGRELGNYLLQRHEAIEEFLMLIGVKEGILEETEKIEHNIREETVDRIKTLVEFMRKNQKRLLEFKEFLEKRLNIPT</sequence>
<reference evidence="13" key="1">
    <citation type="submission" date="2019-03" db="EMBL/GenBank/DDBJ databases">
        <authorList>
            <person name="Hao L."/>
        </authorList>
    </citation>
    <scope>NUCLEOTIDE SEQUENCE</scope>
</reference>
<dbReference type="InterPro" id="IPR022687">
    <property type="entry name" value="HTH_DTXR"/>
</dbReference>
<comment type="subcellular location">
    <subcellularLocation>
        <location evidence="1">Cytoplasm</location>
    </subcellularLocation>
</comment>
<evidence type="ECO:0000259" key="12">
    <source>
        <dbReference type="PROSITE" id="PS50944"/>
    </source>
</evidence>
<keyword evidence="8" id="KW-0010">Activator</keyword>
<evidence type="ECO:0000256" key="8">
    <source>
        <dbReference type="ARBA" id="ARBA00023159"/>
    </source>
</evidence>
<dbReference type="SUPFAM" id="SSF47979">
    <property type="entry name" value="Iron-dependent repressor protein, dimerization domain"/>
    <property type="match status" value="1"/>
</dbReference>
<keyword evidence="10" id="KW-0464">Manganese</keyword>
<keyword evidence="7" id="KW-0238">DNA-binding</keyword>
<name>A0A485M0M9_9ZZZZ</name>
<comment type="subunit">
    <text evidence="3">Homodimer.</text>
</comment>
<dbReference type="Pfam" id="PF01325">
    <property type="entry name" value="Fe_dep_repress"/>
    <property type="match status" value="1"/>
</dbReference>
<dbReference type="SUPFAM" id="SSF46785">
    <property type="entry name" value="Winged helix' DNA-binding domain"/>
    <property type="match status" value="1"/>
</dbReference>
<evidence type="ECO:0000256" key="5">
    <source>
        <dbReference type="ARBA" id="ARBA00022491"/>
    </source>
</evidence>
<evidence type="ECO:0000256" key="4">
    <source>
        <dbReference type="ARBA" id="ARBA00022490"/>
    </source>
</evidence>
<protein>
    <recommendedName>
        <fullName evidence="11">Manganese transport regulator</fullName>
    </recommendedName>
</protein>
<dbReference type="InterPro" id="IPR050536">
    <property type="entry name" value="DtxR_MntR_Metal-Reg"/>
</dbReference>
<dbReference type="SMART" id="SM00529">
    <property type="entry name" value="HTH_DTXR"/>
    <property type="match status" value="1"/>
</dbReference>
<evidence type="ECO:0000313" key="13">
    <source>
        <dbReference type="EMBL" id="VFU14581.1"/>
    </source>
</evidence>
<evidence type="ECO:0000256" key="7">
    <source>
        <dbReference type="ARBA" id="ARBA00023125"/>
    </source>
</evidence>
<evidence type="ECO:0000256" key="11">
    <source>
        <dbReference type="ARBA" id="ARBA00032593"/>
    </source>
</evidence>
<gene>
    <name evidence="13" type="primary">mntR</name>
    <name evidence="13" type="ORF">SCFA_2560004</name>
</gene>
<evidence type="ECO:0000256" key="10">
    <source>
        <dbReference type="ARBA" id="ARBA00023211"/>
    </source>
</evidence>
<keyword evidence="5" id="KW-0678">Repressor</keyword>
<dbReference type="Gene3D" id="1.10.10.10">
    <property type="entry name" value="Winged helix-like DNA-binding domain superfamily/Winged helix DNA-binding domain"/>
    <property type="match status" value="1"/>
</dbReference>
<accession>A0A485M0M9</accession>
<keyword evidence="4" id="KW-0963">Cytoplasm</keyword>
<evidence type="ECO:0000256" key="1">
    <source>
        <dbReference type="ARBA" id="ARBA00004496"/>
    </source>
</evidence>
<dbReference type="InterPro" id="IPR036388">
    <property type="entry name" value="WH-like_DNA-bd_sf"/>
</dbReference>
<dbReference type="InterPro" id="IPR036390">
    <property type="entry name" value="WH_DNA-bd_sf"/>
</dbReference>
<organism evidence="13">
    <name type="scientific">anaerobic digester metagenome</name>
    <dbReference type="NCBI Taxonomy" id="1263854"/>
    <lineage>
        <taxon>unclassified sequences</taxon>
        <taxon>metagenomes</taxon>
        <taxon>ecological metagenomes</taxon>
    </lineage>
</organism>
<evidence type="ECO:0000256" key="9">
    <source>
        <dbReference type="ARBA" id="ARBA00023163"/>
    </source>
</evidence>
<dbReference type="PANTHER" id="PTHR33238">
    <property type="entry name" value="IRON (METAL) DEPENDENT REPRESSOR, DTXR FAMILY"/>
    <property type="match status" value="1"/>
</dbReference>
<dbReference type="GO" id="GO:0046983">
    <property type="term" value="F:protein dimerization activity"/>
    <property type="evidence" value="ECO:0007669"/>
    <property type="project" value="InterPro"/>
</dbReference>
<comment type="similarity">
    <text evidence="2">Belongs to the DtxR/MntR family.</text>
</comment>
<dbReference type="InterPro" id="IPR001367">
    <property type="entry name" value="Fe_dep_repressor"/>
</dbReference>
<dbReference type="GO" id="GO:0003677">
    <property type="term" value="F:DNA binding"/>
    <property type="evidence" value="ECO:0007669"/>
    <property type="project" value="UniProtKB-KW"/>
</dbReference>
<dbReference type="AlphaFoldDB" id="A0A485M0M9"/>
<dbReference type="GO" id="GO:0046914">
    <property type="term" value="F:transition metal ion binding"/>
    <property type="evidence" value="ECO:0007669"/>
    <property type="project" value="InterPro"/>
</dbReference>
<keyword evidence="9" id="KW-0804">Transcription</keyword>